<evidence type="ECO:0008006" key="4">
    <source>
        <dbReference type="Google" id="ProtNLM"/>
    </source>
</evidence>
<reference evidence="2 3" key="1">
    <citation type="submission" date="2022-05" db="EMBL/GenBank/DDBJ databases">
        <title>Novel Pseudomonas spp. Isolated from a Rainbow Trout Aquaculture Facility.</title>
        <authorList>
            <person name="Testerman T."/>
            <person name="Graf J."/>
        </authorList>
    </citation>
    <scope>NUCLEOTIDE SEQUENCE [LARGE SCALE GENOMIC DNA]</scope>
    <source>
        <strain evidence="2 3">ID1025</strain>
    </source>
</reference>
<evidence type="ECO:0000256" key="1">
    <source>
        <dbReference type="SAM" id="SignalP"/>
    </source>
</evidence>
<name>A0ABT5PB37_9PSED</name>
<evidence type="ECO:0000313" key="2">
    <source>
        <dbReference type="EMBL" id="MDD1015521.1"/>
    </source>
</evidence>
<comment type="caution">
    <text evidence="2">The sequence shown here is derived from an EMBL/GenBank/DDBJ whole genome shotgun (WGS) entry which is preliminary data.</text>
</comment>
<proteinExistence type="predicted"/>
<dbReference type="RefSeq" id="WP_273894229.1">
    <property type="nucleotide sequence ID" value="NZ_JAMDGP010000054.1"/>
</dbReference>
<evidence type="ECO:0000313" key="3">
    <source>
        <dbReference type="Proteomes" id="UP001148184"/>
    </source>
</evidence>
<dbReference type="Proteomes" id="UP001148184">
    <property type="component" value="Unassembled WGS sequence"/>
</dbReference>
<feature type="signal peptide" evidence="1">
    <location>
        <begin position="1"/>
        <end position="20"/>
    </location>
</feature>
<organism evidence="2 3">
    <name type="scientific">Pseudomonas rubra</name>
    <dbReference type="NCBI Taxonomy" id="2942627"/>
    <lineage>
        <taxon>Bacteria</taxon>
        <taxon>Pseudomonadati</taxon>
        <taxon>Pseudomonadota</taxon>
        <taxon>Gammaproteobacteria</taxon>
        <taxon>Pseudomonadales</taxon>
        <taxon>Pseudomonadaceae</taxon>
        <taxon>Pseudomonas</taxon>
    </lineage>
</organism>
<sequence length="134" mass="14130">MTNKILIAAVCLTVSAGAFAEVKANCSTKMSGEAKCEFMNTGPKKDSACVVIEMVRAYSADTYTRPAFGGEGAALVSDKICSGLVEPQDIRERSPSGGWSVNGTPMTPLAFCDSDNPWFKASSNCTMTTKAVNN</sequence>
<gene>
    <name evidence="2" type="ORF">M5G17_17765</name>
</gene>
<keyword evidence="1" id="KW-0732">Signal</keyword>
<keyword evidence="3" id="KW-1185">Reference proteome</keyword>
<feature type="chain" id="PRO_5047334188" description="TrbM protein" evidence="1">
    <location>
        <begin position="21"/>
        <end position="134"/>
    </location>
</feature>
<protein>
    <recommendedName>
        <fullName evidence="4">TrbM protein</fullName>
    </recommendedName>
</protein>
<dbReference type="EMBL" id="JAMDGZ010000039">
    <property type="protein sequence ID" value="MDD1015521.1"/>
    <property type="molecule type" value="Genomic_DNA"/>
</dbReference>
<accession>A0ABT5PB37</accession>